<dbReference type="PANTHER" id="PTHR33359">
    <property type="entry name" value="MOLYBDOPTERIN SYNTHASE SULFUR CARRIER SUBUNIT"/>
    <property type="match status" value="1"/>
</dbReference>
<name>A0A8J2TVL2_9MICO</name>
<evidence type="ECO:0000256" key="3">
    <source>
        <dbReference type="ARBA" id="ARBA00024247"/>
    </source>
</evidence>
<sequence length="88" mass="9279">MENTVRIRYFAAAREAAGRRTEQVAVPPGTSLEALRTILAGRYPGMRELLGSCSFLRDGIVVEPGTPRAAEPLGPGAEVDVLPPFAGG</sequence>
<dbReference type="InterPro" id="IPR016155">
    <property type="entry name" value="Mopterin_synth/thiamin_S_b"/>
</dbReference>
<dbReference type="GO" id="GO:1990133">
    <property type="term" value="C:molybdopterin adenylyltransferase complex"/>
    <property type="evidence" value="ECO:0007669"/>
    <property type="project" value="TreeGrafter"/>
</dbReference>
<dbReference type="InterPro" id="IPR003749">
    <property type="entry name" value="ThiS/MoaD-like"/>
</dbReference>
<evidence type="ECO:0000256" key="1">
    <source>
        <dbReference type="ARBA" id="ARBA00022741"/>
    </source>
</evidence>
<dbReference type="InterPro" id="IPR044672">
    <property type="entry name" value="MOCS2A"/>
</dbReference>
<keyword evidence="5" id="KW-1185">Reference proteome</keyword>
<reference evidence="4" key="2">
    <citation type="submission" date="2020-09" db="EMBL/GenBank/DDBJ databases">
        <authorList>
            <person name="Sun Q."/>
            <person name="Zhou Y."/>
        </authorList>
    </citation>
    <scope>NUCLEOTIDE SEQUENCE</scope>
    <source>
        <strain evidence="4">CGMCC 1.12785</strain>
    </source>
</reference>
<dbReference type="AlphaFoldDB" id="A0A8J2TVL2"/>
<dbReference type="GO" id="GO:0000166">
    <property type="term" value="F:nucleotide binding"/>
    <property type="evidence" value="ECO:0007669"/>
    <property type="project" value="UniProtKB-KW"/>
</dbReference>
<protein>
    <recommendedName>
        <fullName evidence="3">Molybdopterin synthase sulfur carrier subunit</fullName>
    </recommendedName>
</protein>
<dbReference type="Gene3D" id="3.10.20.30">
    <property type="match status" value="1"/>
</dbReference>
<evidence type="ECO:0000313" key="4">
    <source>
        <dbReference type="EMBL" id="GGA03492.1"/>
    </source>
</evidence>
<accession>A0A8J2TVL2</accession>
<evidence type="ECO:0000256" key="2">
    <source>
        <dbReference type="ARBA" id="ARBA00024200"/>
    </source>
</evidence>
<dbReference type="RefSeq" id="WP_188549120.1">
    <property type="nucleotide sequence ID" value="NZ_BMFY01000001.1"/>
</dbReference>
<evidence type="ECO:0000313" key="5">
    <source>
        <dbReference type="Proteomes" id="UP000616114"/>
    </source>
</evidence>
<dbReference type="Pfam" id="PF02597">
    <property type="entry name" value="ThiS"/>
    <property type="match status" value="1"/>
</dbReference>
<gene>
    <name evidence="4" type="ORF">GCM10011333_02790</name>
</gene>
<organism evidence="4 5">
    <name type="scientific">Sediminivirga luteola</name>
    <dbReference type="NCBI Taxonomy" id="1774748"/>
    <lineage>
        <taxon>Bacteria</taxon>
        <taxon>Bacillati</taxon>
        <taxon>Actinomycetota</taxon>
        <taxon>Actinomycetes</taxon>
        <taxon>Micrococcales</taxon>
        <taxon>Brevibacteriaceae</taxon>
        <taxon>Sediminivirga</taxon>
    </lineage>
</organism>
<dbReference type="CDD" id="cd17040">
    <property type="entry name" value="Ubl_MoaD_like"/>
    <property type="match status" value="1"/>
</dbReference>
<dbReference type="Proteomes" id="UP000616114">
    <property type="component" value="Unassembled WGS sequence"/>
</dbReference>
<dbReference type="GO" id="GO:0006777">
    <property type="term" value="P:Mo-molybdopterin cofactor biosynthetic process"/>
    <property type="evidence" value="ECO:0007669"/>
    <property type="project" value="InterPro"/>
</dbReference>
<proteinExistence type="inferred from homology"/>
<dbReference type="PANTHER" id="PTHR33359:SF1">
    <property type="entry name" value="MOLYBDOPTERIN SYNTHASE SULFUR CARRIER SUBUNIT"/>
    <property type="match status" value="1"/>
</dbReference>
<comment type="caution">
    <text evidence="4">The sequence shown here is derived from an EMBL/GenBank/DDBJ whole genome shotgun (WGS) entry which is preliminary data.</text>
</comment>
<dbReference type="SUPFAM" id="SSF54285">
    <property type="entry name" value="MoaD/ThiS"/>
    <property type="match status" value="1"/>
</dbReference>
<keyword evidence="1" id="KW-0547">Nucleotide-binding</keyword>
<reference evidence="4" key="1">
    <citation type="journal article" date="2014" name="Int. J. Syst. Evol. Microbiol.">
        <title>Complete genome sequence of Corynebacterium casei LMG S-19264T (=DSM 44701T), isolated from a smear-ripened cheese.</title>
        <authorList>
            <consortium name="US DOE Joint Genome Institute (JGI-PGF)"/>
            <person name="Walter F."/>
            <person name="Albersmeier A."/>
            <person name="Kalinowski J."/>
            <person name="Ruckert C."/>
        </authorList>
    </citation>
    <scope>NUCLEOTIDE SEQUENCE</scope>
    <source>
        <strain evidence="4">CGMCC 1.12785</strain>
    </source>
</reference>
<dbReference type="InterPro" id="IPR012675">
    <property type="entry name" value="Beta-grasp_dom_sf"/>
</dbReference>
<dbReference type="EMBL" id="BMFY01000001">
    <property type="protein sequence ID" value="GGA03492.1"/>
    <property type="molecule type" value="Genomic_DNA"/>
</dbReference>
<comment type="similarity">
    <text evidence="2">Belongs to the MoaD family.</text>
</comment>